<reference evidence="1" key="1">
    <citation type="submission" date="2020-06" db="EMBL/GenBank/DDBJ databases">
        <title>Unique genomic features of the anaerobic methanotrophic archaea.</title>
        <authorList>
            <person name="Chadwick G.L."/>
            <person name="Skennerton C.T."/>
            <person name="Laso-Perez R."/>
            <person name="Leu A.O."/>
            <person name="Speth D.R."/>
            <person name="Yu H."/>
            <person name="Morgan-Lang C."/>
            <person name="Hatzenpichler R."/>
            <person name="Goudeau D."/>
            <person name="Malmstrom R."/>
            <person name="Brazelton W.J."/>
            <person name="Woyke T."/>
            <person name="Hallam S.J."/>
            <person name="Tyson G.W."/>
            <person name="Wegener G."/>
            <person name="Boetius A."/>
            <person name="Orphan V."/>
        </authorList>
    </citation>
    <scope>NUCLEOTIDE SEQUENCE</scope>
</reference>
<evidence type="ECO:0000313" key="1">
    <source>
        <dbReference type="EMBL" id="QNO54004.1"/>
    </source>
</evidence>
<gene>
    <name evidence="1" type="ORF">OHMBFCMF_00023</name>
</gene>
<dbReference type="AlphaFoldDB" id="A0A7G9Z170"/>
<accession>A0A7G9Z170</accession>
<protein>
    <submittedName>
        <fullName evidence="1">Uncharacterized protein</fullName>
    </submittedName>
</protein>
<proteinExistence type="predicted"/>
<dbReference type="EMBL" id="MT631557">
    <property type="protein sequence ID" value="QNO54004.1"/>
    <property type="molecule type" value="Genomic_DNA"/>
</dbReference>
<name>A0A7G9Z170_9EURY</name>
<sequence>MVLGKSGRFKMIEVQPKGCTNELNFGYNTKMEGYTNSSSDIPKLAEILLGALSHVYYKSIYNNKS</sequence>
<organism evidence="1">
    <name type="scientific">Candidatus Methanophagaceae archaeon ANME-1 ERB6</name>
    <dbReference type="NCBI Taxonomy" id="2759912"/>
    <lineage>
        <taxon>Archaea</taxon>
        <taxon>Methanobacteriati</taxon>
        <taxon>Methanobacteriota</taxon>
        <taxon>Stenosarchaea group</taxon>
        <taxon>Methanomicrobia</taxon>
        <taxon>Candidatus Methanophagales</taxon>
        <taxon>Candidatus Methanophagaceae</taxon>
    </lineage>
</organism>